<sequence length="256" mass="29193">MDSQNKIIKITLALALGLVGLMWLVFGYDTIFHLDLYKYGVKPRTFSGLLGIITSPFIHSTNGYSHIFNNSIPAFVLTWLLFYNYRNIAFKVFIILFLGTGLLVWIFGRDSYHIGMSGVIYGLTSFLMICGFLTKNLSVAAISLLVIFLYGSLIWGIFPLTPGVSFEGHFFGFFVGAILAILFRKQLPQPIKYRYEIEEELADEMERLESQLGEEYWKIPETPAPHTVIHPHSSTDPLNIVYQFKVKVNKDEEKKS</sequence>
<keyword evidence="7" id="KW-0645">Protease</keyword>
<keyword evidence="7" id="KW-0378">Hydrolase</keyword>
<evidence type="ECO:0000256" key="5">
    <source>
        <dbReference type="SAM" id="Phobius"/>
    </source>
</evidence>
<protein>
    <submittedName>
        <fullName evidence="7">Rhomboid family intramembrane serine protease</fullName>
    </submittedName>
</protein>
<evidence type="ECO:0000313" key="7">
    <source>
        <dbReference type="EMBL" id="PZE18006.1"/>
    </source>
</evidence>
<keyword evidence="8" id="KW-1185">Reference proteome</keyword>
<organism evidence="7 8">
    <name type="scientific">Putridiphycobacter roseus</name>
    <dbReference type="NCBI Taxonomy" id="2219161"/>
    <lineage>
        <taxon>Bacteria</taxon>
        <taxon>Pseudomonadati</taxon>
        <taxon>Bacteroidota</taxon>
        <taxon>Flavobacteriia</taxon>
        <taxon>Flavobacteriales</taxon>
        <taxon>Crocinitomicaceae</taxon>
        <taxon>Putridiphycobacter</taxon>
    </lineage>
</organism>
<feature type="transmembrane region" description="Helical" evidence="5">
    <location>
        <begin position="7"/>
        <end position="26"/>
    </location>
</feature>
<evidence type="ECO:0000256" key="4">
    <source>
        <dbReference type="ARBA" id="ARBA00023136"/>
    </source>
</evidence>
<dbReference type="GO" id="GO:0004252">
    <property type="term" value="F:serine-type endopeptidase activity"/>
    <property type="evidence" value="ECO:0007669"/>
    <property type="project" value="InterPro"/>
</dbReference>
<evidence type="ECO:0000256" key="2">
    <source>
        <dbReference type="ARBA" id="ARBA00022692"/>
    </source>
</evidence>
<dbReference type="GO" id="GO:0006508">
    <property type="term" value="P:proteolysis"/>
    <property type="evidence" value="ECO:0007669"/>
    <property type="project" value="UniProtKB-KW"/>
</dbReference>
<keyword evidence="2 5" id="KW-0812">Transmembrane</keyword>
<feature type="transmembrane region" description="Helical" evidence="5">
    <location>
        <begin position="164"/>
        <end position="183"/>
    </location>
</feature>
<gene>
    <name evidence="7" type="ORF">DNU06_05150</name>
</gene>
<keyword evidence="3 5" id="KW-1133">Transmembrane helix</keyword>
<feature type="domain" description="Peptidase S54 rhomboid" evidence="6">
    <location>
        <begin position="50"/>
        <end position="185"/>
    </location>
</feature>
<dbReference type="Gene3D" id="1.20.1540.10">
    <property type="entry name" value="Rhomboid-like"/>
    <property type="match status" value="1"/>
</dbReference>
<dbReference type="InterPro" id="IPR022764">
    <property type="entry name" value="Peptidase_S54_rhomboid_dom"/>
</dbReference>
<dbReference type="AlphaFoldDB" id="A0A2W1NJ71"/>
<comment type="caution">
    <text evidence="7">The sequence shown here is derived from an EMBL/GenBank/DDBJ whole genome shotgun (WGS) entry which is preliminary data.</text>
</comment>
<comment type="subcellular location">
    <subcellularLocation>
        <location evidence="1">Membrane</location>
        <topology evidence="1">Multi-pass membrane protein</topology>
    </subcellularLocation>
</comment>
<dbReference type="Proteomes" id="UP000249248">
    <property type="component" value="Unassembled WGS sequence"/>
</dbReference>
<name>A0A2W1NJ71_9FLAO</name>
<evidence type="ECO:0000256" key="1">
    <source>
        <dbReference type="ARBA" id="ARBA00004141"/>
    </source>
</evidence>
<dbReference type="EMBL" id="QKSB01000002">
    <property type="protein sequence ID" value="PZE18006.1"/>
    <property type="molecule type" value="Genomic_DNA"/>
</dbReference>
<dbReference type="GO" id="GO:0016020">
    <property type="term" value="C:membrane"/>
    <property type="evidence" value="ECO:0007669"/>
    <property type="project" value="UniProtKB-SubCell"/>
</dbReference>
<dbReference type="RefSeq" id="WP_111062157.1">
    <property type="nucleotide sequence ID" value="NZ_JBHUCU010000002.1"/>
</dbReference>
<keyword evidence="4 5" id="KW-0472">Membrane</keyword>
<feature type="transmembrane region" description="Helical" evidence="5">
    <location>
        <begin position="89"/>
        <end position="108"/>
    </location>
</feature>
<feature type="transmembrane region" description="Helical" evidence="5">
    <location>
        <begin position="140"/>
        <end position="158"/>
    </location>
</feature>
<dbReference type="Pfam" id="PF01694">
    <property type="entry name" value="Rhomboid"/>
    <property type="match status" value="1"/>
</dbReference>
<evidence type="ECO:0000313" key="8">
    <source>
        <dbReference type="Proteomes" id="UP000249248"/>
    </source>
</evidence>
<dbReference type="InterPro" id="IPR035952">
    <property type="entry name" value="Rhomboid-like_sf"/>
</dbReference>
<dbReference type="SUPFAM" id="SSF144091">
    <property type="entry name" value="Rhomboid-like"/>
    <property type="match status" value="1"/>
</dbReference>
<evidence type="ECO:0000256" key="3">
    <source>
        <dbReference type="ARBA" id="ARBA00022989"/>
    </source>
</evidence>
<accession>A0A2W1NJ71</accession>
<proteinExistence type="predicted"/>
<dbReference type="OrthoDB" id="465874at2"/>
<evidence type="ECO:0000259" key="6">
    <source>
        <dbReference type="Pfam" id="PF01694"/>
    </source>
</evidence>
<reference evidence="7 8" key="1">
    <citation type="submission" date="2018-06" db="EMBL/GenBank/DDBJ databases">
        <title>The draft genome sequence of Crocinitomix sp. SM1701.</title>
        <authorList>
            <person name="Zhang X."/>
        </authorList>
    </citation>
    <scope>NUCLEOTIDE SEQUENCE [LARGE SCALE GENOMIC DNA]</scope>
    <source>
        <strain evidence="7 8">SM1701</strain>
    </source>
</reference>
<feature type="transmembrane region" description="Helical" evidence="5">
    <location>
        <begin position="114"/>
        <end position="133"/>
    </location>
</feature>